<keyword evidence="3" id="KW-1185">Reference proteome</keyword>
<feature type="region of interest" description="Disordered" evidence="1">
    <location>
        <begin position="1"/>
        <end position="31"/>
    </location>
</feature>
<reference evidence="2 3" key="1">
    <citation type="journal article" date="2016" name="Mol. Biol. Evol.">
        <title>Comparative Genomics of Early-Diverging Mushroom-Forming Fungi Provides Insights into the Origins of Lignocellulose Decay Capabilities.</title>
        <authorList>
            <person name="Nagy L.G."/>
            <person name="Riley R."/>
            <person name="Tritt A."/>
            <person name="Adam C."/>
            <person name="Daum C."/>
            <person name="Floudas D."/>
            <person name="Sun H."/>
            <person name="Yadav J.S."/>
            <person name="Pangilinan J."/>
            <person name="Larsson K.H."/>
            <person name="Matsuura K."/>
            <person name="Barry K."/>
            <person name="Labutti K."/>
            <person name="Kuo R."/>
            <person name="Ohm R.A."/>
            <person name="Bhattacharya S.S."/>
            <person name="Shirouzu T."/>
            <person name="Yoshinaga Y."/>
            <person name="Martin F.M."/>
            <person name="Grigoriev I.V."/>
            <person name="Hibbett D.S."/>
        </authorList>
    </citation>
    <scope>NUCLEOTIDE SEQUENCE [LARGE SCALE GENOMIC DNA]</scope>
    <source>
        <strain evidence="2 3">CBS 109695</strain>
    </source>
</reference>
<evidence type="ECO:0000313" key="2">
    <source>
        <dbReference type="EMBL" id="KZP13119.1"/>
    </source>
</evidence>
<evidence type="ECO:0000313" key="3">
    <source>
        <dbReference type="Proteomes" id="UP000076532"/>
    </source>
</evidence>
<organism evidence="2 3">
    <name type="scientific">Athelia psychrophila</name>
    <dbReference type="NCBI Taxonomy" id="1759441"/>
    <lineage>
        <taxon>Eukaryota</taxon>
        <taxon>Fungi</taxon>
        <taxon>Dikarya</taxon>
        <taxon>Basidiomycota</taxon>
        <taxon>Agaricomycotina</taxon>
        <taxon>Agaricomycetes</taxon>
        <taxon>Agaricomycetidae</taxon>
        <taxon>Atheliales</taxon>
        <taxon>Atheliaceae</taxon>
        <taxon>Athelia</taxon>
    </lineage>
</organism>
<gene>
    <name evidence="2" type="ORF">FIBSPDRAFT_1049587</name>
</gene>
<sequence>MGSMLGAEGSFALSSPPPSTQQVLEKPEKPRRSEGEQLHALMLEMLQWVPVSVLRMFHFYLSCFVSNPAFQLLLLFSGPTWHDVNGSPNQEHRELQGWFAAAGPEELHVWLQSWISLHDRECETDWCPSLLPCPQGFPVCRHVGQDDVRDVVRGYYDAEPMMFLVTLATWWVFVTVPRSDRCRSQHRHRCSRRTVVHPLTNLLAARLAVVLLVYRLLLLAVSPTLDALANPSNSSIKEVARYTDIVLVSVLEDTAITHGIYPLKCFVETKNGGNACSALRFVE</sequence>
<dbReference type="AlphaFoldDB" id="A0A166BYX7"/>
<proteinExistence type="predicted"/>
<protein>
    <submittedName>
        <fullName evidence="2">Uncharacterized protein</fullName>
    </submittedName>
</protein>
<dbReference type="EMBL" id="KV417637">
    <property type="protein sequence ID" value="KZP13119.1"/>
    <property type="molecule type" value="Genomic_DNA"/>
</dbReference>
<name>A0A166BYX7_9AGAM</name>
<evidence type="ECO:0000256" key="1">
    <source>
        <dbReference type="SAM" id="MobiDB-lite"/>
    </source>
</evidence>
<accession>A0A166BYX7</accession>
<dbReference type="Proteomes" id="UP000076532">
    <property type="component" value="Unassembled WGS sequence"/>
</dbReference>